<protein>
    <submittedName>
        <fullName evidence="3">Uncharacterized protein</fullName>
    </submittedName>
</protein>
<feature type="region of interest" description="Disordered" evidence="1">
    <location>
        <begin position="1"/>
        <end position="27"/>
    </location>
</feature>
<accession>A0A915J282</accession>
<evidence type="ECO:0000313" key="2">
    <source>
        <dbReference type="Proteomes" id="UP000887565"/>
    </source>
</evidence>
<dbReference type="AlphaFoldDB" id="A0A915J282"/>
<sequence>MIGVNAEKQTMIGRQSETGAKVRRTPITTDLQYPSKIHIHEQHPPTQECIKLALTTTTPIADKKLISEHSEIPSIKPKYGKSVQRENFPFNITTVLNVV</sequence>
<name>A0A915J282_ROMCU</name>
<proteinExistence type="predicted"/>
<evidence type="ECO:0000256" key="1">
    <source>
        <dbReference type="SAM" id="MobiDB-lite"/>
    </source>
</evidence>
<evidence type="ECO:0000313" key="3">
    <source>
        <dbReference type="WBParaSite" id="nRc.2.0.1.t19988-RA"/>
    </source>
</evidence>
<organism evidence="2 3">
    <name type="scientific">Romanomermis culicivorax</name>
    <name type="common">Nematode worm</name>
    <dbReference type="NCBI Taxonomy" id="13658"/>
    <lineage>
        <taxon>Eukaryota</taxon>
        <taxon>Metazoa</taxon>
        <taxon>Ecdysozoa</taxon>
        <taxon>Nematoda</taxon>
        <taxon>Enoplea</taxon>
        <taxon>Dorylaimia</taxon>
        <taxon>Mermithida</taxon>
        <taxon>Mermithoidea</taxon>
        <taxon>Mermithidae</taxon>
        <taxon>Romanomermis</taxon>
    </lineage>
</organism>
<dbReference type="Proteomes" id="UP000887565">
    <property type="component" value="Unplaced"/>
</dbReference>
<keyword evidence="2" id="KW-1185">Reference proteome</keyword>
<reference evidence="3" key="1">
    <citation type="submission" date="2022-11" db="UniProtKB">
        <authorList>
            <consortium name="WormBaseParasite"/>
        </authorList>
    </citation>
    <scope>IDENTIFICATION</scope>
</reference>
<dbReference type="WBParaSite" id="nRc.2.0.1.t19988-RA">
    <property type="protein sequence ID" value="nRc.2.0.1.t19988-RA"/>
    <property type="gene ID" value="nRc.2.0.1.g19988"/>
</dbReference>